<dbReference type="GO" id="GO:0003677">
    <property type="term" value="F:DNA binding"/>
    <property type="evidence" value="ECO:0007669"/>
    <property type="project" value="InterPro"/>
</dbReference>
<name>A0A179D159_9BACT</name>
<dbReference type="PANTHER" id="PTHR43566:SF2">
    <property type="entry name" value="DUF4143 DOMAIN-CONTAINING PROTEIN"/>
    <property type="match status" value="1"/>
</dbReference>
<feature type="domain" description="DUF4143" evidence="2">
    <location>
        <begin position="190"/>
        <end position="347"/>
    </location>
</feature>
<evidence type="ECO:0000259" key="1">
    <source>
        <dbReference type="Pfam" id="PF13173"/>
    </source>
</evidence>
<dbReference type="InterPro" id="IPR036388">
    <property type="entry name" value="WH-like_DNA-bd_sf"/>
</dbReference>
<dbReference type="Proteomes" id="UP000078390">
    <property type="component" value="Unassembled WGS sequence"/>
</dbReference>
<dbReference type="AlphaFoldDB" id="A0A179D159"/>
<dbReference type="STRING" id="999894.TDIS_2109"/>
<dbReference type="SUPFAM" id="SSF52540">
    <property type="entry name" value="P-loop containing nucleoside triphosphate hydrolases"/>
    <property type="match status" value="1"/>
</dbReference>
<dbReference type="Pfam" id="PF13635">
    <property type="entry name" value="DUF4143"/>
    <property type="match status" value="1"/>
</dbReference>
<feature type="domain" description="AAA" evidence="1">
    <location>
        <begin position="13"/>
        <end position="128"/>
    </location>
</feature>
<dbReference type="Pfam" id="PF13173">
    <property type="entry name" value="AAA_14"/>
    <property type="match status" value="1"/>
</dbReference>
<protein>
    <submittedName>
        <fullName evidence="3">ATPase</fullName>
    </submittedName>
</protein>
<dbReference type="Gene3D" id="1.10.10.10">
    <property type="entry name" value="Winged helix-like DNA-binding domain superfamily/Winged helix DNA-binding domain"/>
    <property type="match status" value="1"/>
</dbReference>
<organism evidence="3 4">
    <name type="scientific">Thermosulfurimonas dismutans</name>
    <dbReference type="NCBI Taxonomy" id="999894"/>
    <lineage>
        <taxon>Bacteria</taxon>
        <taxon>Pseudomonadati</taxon>
        <taxon>Thermodesulfobacteriota</taxon>
        <taxon>Thermodesulfobacteria</taxon>
        <taxon>Thermodesulfobacteriales</taxon>
        <taxon>Thermodesulfobacteriaceae</taxon>
        <taxon>Thermosulfurimonas</taxon>
    </lineage>
</organism>
<dbReference type="EMBL" id="LWLG01000027">
    <property type="protein sequence ID" value="OAQ19794.1"/>
    <property type="molecule type" value="Genomic_DNA"/>
</dbReference>
<accession>A0A179D159</accession>
<evidence type="ECO:0000259" key="2">
    <source>
        <dbReference type="Pfam" id="PF13635"/>
    </source>
</evidence>
<reference evidence="3 4" key="1">
    <citation type="submission" date="2016-04" db="EMBL/GenBank/DDBJ databases">
        <title>Genome analysis of Thermosulfurimonas dismutans, the first thermophilic sulfur-disproportionating bacterium of the phylum Thermodesulfobacteria.</title>
        <authorList>
            <person name="Mardanov A.V."/>
            <person name="Beletsky A.V."/>
            <person name="Kadnikov V.V."/>
            <person name="Slobodkin A.I."/>
            <person name="Ravin N.V."/>
        </authorList>
    </citation>
    <scope>NUCLEOTIDE SEQUENCE [LARGE SCALE GENOMIC DNA]</scope>
    <source>
        <strain evidence="3 4">S95</strain>
    </source>
</reference>
<dbReference type="CDD" id="cd00090">
    <property type="entry name" value="HTH_ARSR"/>
    <property type="match status" value="1"/>
</dbReference>
<dbReference type="InterPro" id="IPR041682">
    <property type="entry name" value="AAA_14"/>
</dbReference>
<dbReference type="GO" id="GO:0006355">
    <property type="term" value="P:regulation of DNA-templated transcription"/>
    <property type="evidence" value="ECO:0007669"/>
    <property type="project" value="InterPro"/>
</dbReference>
<dbReference type="InterPro" id="IPR025420">
    <property type="entry name" value="DUF4143"/>
</dbReference>
<comment type="caution">
    <text evidence="3">The sequence shown here is derived from an EMBL/GenBank/DDBJ whole genome shotgun (WGS) entry which is preliminary data.</text>
</comment>
<evidence type="ECO:0000313" key="3">
    <source>
        <dbReference type="EMBL" id="OAQ19794.1"/>
    </source>
</evidence>
<dbReference type="PANTHER" id="PTHR43566">
    <property type="entry name" value="CONSERVED PROTEIN"/>
    <property type="match status" value="1"/>
</dbReference>
<dbReference type="InterPro" id="IPR011991">
    <property type="entry name" value="ArsR-like_HTH"/>
</dbReference>
<proteinExistence type="predicted"/>
<evidence type="ECO:0000313" key="4">
    <source>
        <dbReference type="Proteomes" id="UP000078390"/>
    </source>
</evidence>
<gene>
    <name evidence="3" type="ORF">TDIS_2109</name>
</gene>
<dbReference type="SUPFAM" id="SSF46785">
    <property type="entry name" value="Winged helix' DNA-binding domain"/>
    <property type="match status" value="1"/>
</dbReference>
<dbReference type="InterPro" id="IPR027417">
    <property type="entry name" value="P-loop_NTPase"/>
</dbReference>
<keyword evidence="4" id="KW-1185">Reference proteome</keyword>
<dbReference type="InterPro" id="IPR036390">
    <property type="entry name" value="WH_DNA-bd_sf"/>
</dbReference>
<sequence>MASELKEALEFARVLVLTGARQTGKTTLLREEEPFKSWTYLSLDDLEVLDLALKSPRDLLAVGPNLVLDEVQKAPRLLSAVKMAVDREPKRRFVLSGSSHLLLMKKVSESLAGRAAYVELLPFALGELGELPSTRAGWWLEGEEMEPPWSSPPGELEFLLFRGFLPPVTFLKRERDIFAWWRGYVRTYLERDLLDLARITHLPDFRRLMELLALRSGGLLRVVDLARDLGLPQSTVSRYLNLLETSGLVYRLPSFTRNRAKRVIKAPKVYFLDPGLCAHLMRYRSPQELRPEDRARLLETLVFLNLKVIAELQRGELFYFRTYGGREREVDFVLEIGGQVLAFEVKSRSRVGLSEAENLRFLREVTPNFHRGFVVYTGDEIRPLGENIYTLPWWCL</sequence>